<dbReference type="EMBL" id="JAAAIM010001082">
    <property type="protein sequence ID" value="KAG0282348.1"/>
    <property type="molecule type" value="Genomic_DNA"/>
</dbReference>
<name>A0ABQ7JP27_9FUNG</name>
<reference evidence="2 3" key="1">
    <citation type="journal article" date="2020" name="Fungal Divers.">
        <title>Resolving the Mortierellaceae phylogeny through synthesis of multi-gene phylogenetics and phylogenomics.</title>
        <authorList>
            <person name="Vandepol N."/>
            <person name="Liber J."/>
            <person name="Desiro A."/>
            <person name="Na H."/>
            <person name="Kennedy M."/>
            <person name="Barry K."/>
            <person name="Grigoriev I.V."/>
            <person name="Miller A.N."/>
            <person name="O'Donnell K."/>
            <person name="Stajich J.E."/>
            <person name="Bonito G."/>
        </authorList>
    </citation>
    <scope>NUCLEOTIDE SEQUENCE [LARGE SCALE GENOMIC DNA]</scope>
    <source>
        <strain evidence="2 3">AD045</strain>
    </source>
</reference>
<organism evidence="2 3">
    <name type="scientific">Linnemannia gamsii</name>
    <dbReference type="NCBI Taxonomy" id="64522"/>
    <lineage>
        <taxon>Eukaryota</taxon>
        <taxon>Fungi</taxon>
        <taxon>Fungi incertae sedis</taxon>
        <taxon>Mucoromycota</taxon>
        <taxon>Mortierellomycotina</taxon>
        <taxon>Mortierellomycetes</taxon>
        <taxon>Mortierellales</taxon>
        <taxon>Mortierellaceae</taxon>
        <taxon>Linnemannia</taxon>
    </lineage>
</organism>
<accession>A0ABQ7JP27</accession>
<protein>
    <submittedName>
        <fullName evidence="2">Uncharacterized protein</fullName>
    </submittedName>
</protein>
<feature type="transmembrane region" description="Helical" evidence="1">
    <location>
        <begin position="55"/>
        <end position="74"/>
    </location>
</feature>
<keyword evidence="3" id="KW-1185">Reference proteome</keyword>
<dbReference type="Proteomes" id="UP001194696">
    <property type="component" value="Unassembled WGS sequence"/>
</dbReference>
<evidence type="ECO:0000256" key="1">
    <source>
        <dbReference type="SAM" id="Phobius"/>
    </source>
</evidence>
<keyword evidence="1" id="KW-0812">Transmembrane</keyword>
<gene>
    <name evidence="2" type="ORF">BGZ96_000578</name>
</gene>
<feature type="non-terminal residue" evidence="2">
    <location>
        <position position="81"/>
    </location>
</feature>
<keyword evidence="1" id="KW-1133">Transmembrane helix</keyword>
<comment type="caution">
    <text evidence="2">The sequence shown here is derived from an EMBL/GenBank/DDBJ whole genome shotgun (WGS) entry which is preliminary data.</text>
</comment>
<sequence>MSRRLEYFLGIPRPVGNIAPLFLPNIVNSYHERPFVQLPHNNQVQMATIIPAGPIVVPLCLITLRVLLALRIVLPRTGQGE</sequence>
<keyword evidence="1" id="KW-0472">Membrane</keyword>
<evidence type="ECO:0000313" key="3">
    <source>
        <dbReference type="Proteomes" id="UP001194696"/>
    </source>
</evidence>
<evidence type="ECO:0000313" key="2">
    <source>
        <dbReference type="EMBL" id="KAG0282348.1"/>
    </source>
</evidence>
<proteinExistence type="predicted"/>